<reference evidence="1" key="1">
    <citation type="submission" date="2016-04" db="EMBL/GenBank/DDBJ databases">
        <authorList>
            <person name="Evans L.H."/>
            <person name="Alamgir A."/>
            <person name="Owens N."/>
            <person name="Weber N.D."/>
            <person name="Virtaneva K."/>
            <person name="Barbian K."/>
            <person name="Babar A."/>
            <person name="Rosenke K."/>
        </authorList>
    </citation>
    <scope>NUCLEOTIDE SEQUENCE</scope>
    <source>
        <strain evidence="1">92-2</strain>
    </source>
</reference>
<sequence>MCGCRTGNRFRHCCPTCSAANALLSASSGRSAVTHEIRAAILARYKSIHSFCRKHPELKRSTVYQVLAGKYAGHSVRQLAAIRAALDGCAPEEPKNPIVTAEQIADAVQAFKCGQCRRLEKQCAACRTQTIKEAKVVEQLVASMR</sequence>
<organism evidence="1">
    <name type="scientific">uncultured Desulfovibrio sp</name>
    <dbReference type="NCBI Taxonomy" id="167968"/>
    <lineage>
        <taxon>Bacteria</taxon>
        <taxon>Pseudomonadati</taxon>
        <taxon>Thermodesulfobacteriota</taxon>
        <taxon>Desulfovibrionia</taxon>
        <taxon>Desulfovibrionales</taxon>
        <taxon>Desulfovibrionaceae</taxon>
        <taxon>Desulfovibrio</taxon>
        <taxon>environmental samples</taxon>
    </lineage>
</organism>
<gene>
    <name evidence="1" type="ORF">KM92DES2_12299</name>
</gene>
<evidence type="ECO:0000313" key="1">
    <source>
        <dbReference type="EMBL" id="SBW07174.1"/>
    </source>
</evidence>
<dbReference type="EMBL" id="FLUP01000001">
    <property type="protein sequence ID" value="SBW07174.1"/>
    <property type="molecule type" value="Genomic_DNA"/>
</dbReference>
<name>A0A212K627_9BACT</name>
<accession>A0A212K627</accession>
<dbReference type="AlphaFoldDB" id="A0A212K627"/>
<proteinExistence type="predicted"/>
<protein>
    <submittedName>
        <fullName evidence="1">Uncharacterized protein</fullName>
    </submittedName>
</protein>